<dbReference type="InterPro" id="IPR027417">
    <property type="entry name" value="P-loop_NTPase"/>
</dbReference>
<gene>
    <name evidence="6" type="ORF">RDB_LOCUS23965</name>
</gene>
<dbReference type="InterPro" id="IPR056884">
    <property type="entry name" value="NPHP3-like_N"/>
</dbReference>
<dbReference type="Gene3D" id="2.130.10.10">
    <property type="entry name" value="YVTN repeat-like/Quinoprotein amine dehydrogenase"/>
    <property type="match status" value="4"/>
</dbReference>
<dbReference type="SUPFAM" id="SSF50998">
    <property type="entry name" value="Quinoprotein alcohol dehydrogenase-like"/>
    <property type="match status" value="1"/>
</dbReference>
<feature type="repeat" description="WD" evidence="3">
    <location>
        <begin position="1478"/>
        <end position="1519"/>
    </location>
</feature>
<dbReference type="PROSITE" id="PS50294">
    <property type="entry name" value="WD_REPEATS_REGION"/>
    <property type="match status" value="13"/>
</dbReference>
<feature type="region of interest" description="Disordered" evidence="4">
    <location>
        <begin position="301"/>
        <end position="332"/>
    </location>
</feature>
<proteinExistence type="predicted"/>
<reference evidence="6" key="1">
    <citation type="submission" date="2021-01" db="EMBL/GenBank/DDBJ databases">
        <authorList>
            <person name="Kaushik A."/>
        </authorList>
    </citation>
    <scope>NUCLEOTIDE SEQUENCE</scope>
    <source>
        <strain evidence="6">AG6-10EEA</strain>
    </source>
</reference>
<feature type="repeat" description="WD" evidence="3">
    <location>
        <begin position="1089"/>
        <end position="1130"/>
    </location>
</feature>
<feature type="repeat" description="WD" evidence="3">
    <location>
        <begin position="1357"/>
        <end position="1391"/>
    </location>
</feature>
<dbReference type="InterPro" id="IPR011047">
    <property type="entry name" value="Quinoprotein_ADH-like_sf"/>
</dbReference>
<dbReference type="InterPro" id="IPR020472">
    <property type="entry name" value="WD40_PAC1"/>
</dbReference>
<dbReference type="SUPFAM" id="SSF50978">
    <property type="entry name" value="WD40 repeat-like"/>
    <property type="match status" value="1"/>
</dbReference>
<dbReference type="PROSITE" id="PS50082">
    <property type="entry name" value="WD_REPEATS_2"/>
    <property type="match status" value="14"/>
</dbReference>
<dbReference type="InterPro" id="IPR019775">
    <property type="entry name" value="WD40_repeat_CS"/>
</dbReference>
<keyword evidence="1 3" id="KW-0853">WD repeat</keyword>
<dbReference type="Gene3D" id="3.40.50.300">
    <property type="entry name" value="P-loop containing nucleotide triphosphate hydrolases"/>
    <property type="match status" value="1"/>
</dbReference>
<organism evidence="6 7">
    <name type="scientific">Rhizoctonia solani</name>
    <dbReference type="NCBI Taxonomy" id="456999"/>
    <lineage>
        <taxon>Eukaryota</taxon>
        <taxon>Fungi</taxon>
        <taxon>Dikarya</taxon>
        <taxon>Basidiomycota</taxon>
        <taxon>Agaricomycotina</taxon>
        <taxon>Agaricomycetes</taxon>
        <taxon>Cantharellales</taxon>
        <taxon>Ceratobasidiaceae</taxon>
        <taxon>Rhizoctonia</taxon>
    </lineage>
</organism>
<dbReference type="InterPro" id="IPR036322">
    <property type="entry name" value="WD40_repeat_dom_sf"/>
</dbReference>
<dbReference type="Pfam" id="PF00400">
    <property type="entry name" value="WD40"/>
    <property type="match status" value="14"/>
</dbReference>
<feature type="repeat" description="WD" evidence="3">
    <location>
        <begin position="1221"/>
        <end position="1262"/>
    </location>
</feature>
<sequence length="1605" mass="177033">MSANPPASETEWFRHWITDVEVSPVNNDPNCKFSARIFIDNELVCNLPWIDHTRPLRWSGLLLRNISPSSDVVFRLCRSVRDRPRYFNFSPILISEVDEETGESTLGVLKLPEAVWCITIKSLTHTRAERMYPEELEKFRAIEGVFNSLEPDETAKYLFKDALQFASVVAEVLPECTAKISFLICMKTWELLDHETQLDDTVQSILSGLTRIRDIVKTIGQASSSMLAAAMNRSKEPVCEILALLEDISLYILNQFDTNELARVPRNDIQPNDVYDVEAYLTRLEDLERVFYASWTPAATSGTDPTYSSTTDNGGLELPPQNEQITPDEPTRRADSYEIRTQLRPMDPSGYDPDQVCLDGTREAVLSKIMTWTQNRDNGENFLWISGPAGMGKSSVATSICQRLHNIRALAGSFFCRRDDPDSSDPLRLINNLVHTMAIRLPAYAHEVANSIRSDCSICTSHLGLRYEHLVQRPLERLTSLSLSTTLIVVIDGLDECGDRDTRERLLHRLYNMSQLVPWLKVIISARPVGDVQEYFQNHCSHEPIIHLEGYDASEDIRAYIEGQLGQRARTEGWPDDSIDRLCTMAQGVFLWAALATKYIKKSILPALPRLRKVLNSQKASVTDCLDAMYMRALRVAIDANEDEIKDAHLRCIGAILAISEREPLSIPDLQYLLLVAGQIDQLTLEQTVKNLAPFLITTEGGRVMFHHASFKDFVTDSSRSGEFYIPPDQYEAEPTACCMQVMQQDLRFNICRLETSHLLNSEVPDLKLRIQSYIGPALKYACIHWIDHLVSLPNQAPVGAIAEFLKGPQLMYWIEVLSLLGRLDVGISGLSKLASLEPTPDNWGLIAAWAKDAHRFILSYYDPIAASAPHLYISALAFAPSKSLTALRMRPYFPNTVTVAKIPGSVWHPCIKSIIHPQPVQSLSISPDGLRVVVGYADGSLGIWDLQTGARFSESLVGHRDPVTCVVYSTNSDLIASGSYDTTIRVWDAGGLHTSYVLAGHSGPVHAITFSPDAATIASGSSDKTIRLWDSITMRPIQVPYIGHSSRVSSVAFSSDGTKLVSASWDKTIRVWSVAPGGQQLAENPLVITEHSDSVTCAALSPDGSKIASGSKDGSIQIWDSQTGEQAEPGTSSAEHSDSVTSIAFSPNGSRLVSTSLDGEIHLHGATTLEPFSGPLGHSNSVNGIAFSPNGAYIVTGSTDMTTRVWEISERPKPMTTTPIVGHSSYVYSVAVSSDGSRIISGSQDNTIRMWDAQTGAPIANPFVGHSGGVNSVAISPDGARIVSVSSDRTMKLWDTTTHAVLHSYPHNSRIRCVAFSPNGVTIAFGSDEGEVYLWDSIDWKMIGNALQGHSPNYWIWSVAFSPDGAYLASSSAIGTVIIWDTKTHTRLENPLSGHPSRVGSIAFSPCGTQLVSGSNDRTARLWDIKTGRMIQELRGHSNEVVSVAFSPNGYYIASGSWDNSVRLWDTGTGQLIRQPYVGHSSPVRSVAFSHDGNYVISGSNDTTIRVWGLDISSSAVEQANDPPESYCWPSSPYELVTHPCHPGWVTHDQQSLTFWLPPYYQQPEHFPSIHSGVSRPRTCLDYSKFVHGTAWTAVASDSIHASH</sequence>
<evidence type="ECO:0000256" key="2">
    <source>
        <dbReference type="ARBA" id="ARBA00022737"/>
    </source>
</evidence>
<evidence type="ECO:0000256" key="1">
    <source>
        <dbReference type="ARBA" id="ARBA00022574"/>
    </source>
</evidence>
<evidence type="ECO:0000313" key="7">
    <source>
        <dbReference type="Proteomes" id="UP000663853"/>
    </source>
</evidence>
<feature type="repeat" description="WD" evidence="3">
    <location>
        <begin position="1435"/>
        <end position="1476"/>
    </location>
</feature>
<protein>
    <recommendedName>
        <fullName evidence="5">Nephrocystin 3-like N-terminal domain-containing protein</fullName>
    </recommendedName>
</protein>
<dbReference type="EMBL" id="CAJMXA010000447">
    <property type="protein sequence ID" value="CAE6431194.1"/>
    <property type="molecule type" value="Genomic_DNA"/>
</dbReference>
<dbReference type="InterPro" id="IPR015943">
    <property type="entry name" value="WD40/YVTN_repeat-like_dom_sf"/>
</dbReference>
<dbReference type="CDD" id="cd00200">
    <property type="entry name" value="WD40"/>
    <property type="match status" value="2"/>
</dbReference>
<dbReference type="SMART" id="SM00320">
    <property type="entry name" value="WD40"/>
    <property type="match status" value="14"/>
</dbReference>
<evidence type="ECO:0000259" key="5">
    <source>
        <dbReference type="Pfam" id="PF24883"/>
    </source>
</evidence>
<dbReference type="InterPro" id="IPR050349">
    <property type="entry name" value="WD_LIS1/nudF_dynein_reg"/>
</dbReference>
<name>A0A8H2XN42_9AGAM</name>
<feature type="repeat" description="WD" evidence="3">
    <location>
        <begin position="1134"/>
        <end position="1164"/>
    </location>
</feature>
<feature type="region of interest" description="Disordered" evidence="4">
    <location>
        <begin position="1123"/>
        <end position="1142"/>
    </location>
</feature>
<evidence type="ECO:0000256" key="3">
    <source>
        <dbReference type="PROSITE-ProRule" id="PRU00221"/>
    </source>
</evidence>
<feature type="repeat" description="WD" evidence="3">
    <location>
        <begin position="1393"/>
        <end position="1434"/>
    </location>
</feature>
<feature type="repeat" description="WD" evidence="3">
    <location>
        <begin position="1042"/>
        <end position="1075"/>
    </location>
</feature>
<keyword evidence="2" id="KW-0677">Repeat</keyword>
<feature type="repeat" description="WD" evidence="3">
    <location>
        <begin position="1176"/>
        <end position="1217"/>
    </location>
</feature>
<feature type="repeat" description="WD" evidence="3">
    <location>
        <begin position="957"/>
        <end position="989"/>
    </location>
</feature>
<dbReference type="PANTHER" id="PTHR44129">
    <property type="entry name" value="WD REPEAT-CONTAINING PROTEIN POP1"/>
    <property type="match status" value="1"/>
</dbReference>
<feature type="repeat" description="WD" evidence="3">
    <location>
        <begin position="1305"/>
        <end position="1337"/>
    </location>
</feature>
<feature type="repeat" description="WD" evidence="3">
    <location>
        <begin position="1264"/>
        <end position="1305"/>
    </location>
</feature>
<evidence type="ECO:0000313" key="6">
    <source>
        <dbReference type="EMBL" id="CAE6431194.1"/>
    </source>
</evidence>
<feature type="repeat" description="WD" evidence="3">
    <location>
        <begin position="999"/>
        <end position="1040"/>
    </location>
</feature>
<evidence type="ECO:0000256" key="4">
    <source>
        <dbReference type="SAM" id="MobiDB-lite"/>
    </source>
</evidence>
<dbReference type="InterPro" id="IPR001680">
    <property type="entry name" value="WD40_rpt"/>
</dbReference>
<dbReference type="PRINTS" id="PR00320">
    <property type="entry name" value="GPROTEINBRPT"/>
</dbReference>
<feature type="repeat" description="WD" evidence="3">
    <location>
        <begin position="917"/>
        <end position="955"/>
    </location>
</feature>
<accession>A0A8H2XN42</accession>
<dbReference type="SUPFAM" id="SSF50993">
    <property type="entry name" value="Peptidase/esterase 'gauge' domain"/>
    <property type="match status" value="1"/>
</dbReference>
<dbReference type="SUPFAM" id="SSF52540">
    <property type="entry name" value="P-loop containing nucleoside triphosphate hydrolases"/>
    <property type="match status" value="1"/>
</dbReference>
<feature type="compositionally biased region" description="Polar residues" evidence="4">
    <location>
        <begin position="301"/>
        <end position="313"/>
    </location>
</feature>
<comment type="caution">
    <text evidence="6">The sequence shown here is derived from an EMBL/GenBank/DDBJ whole genome shotgun (WGS) entry which is preliminary data.</text>
</comment>
<dbReference type="PROSITE" id="PS00678">
    <property type="entry name" value="WD_REPEATS_1"/>
    <property type="match status" value="5"/>
</dbReference>
<dbReference type="Pfam" id="PF24883">
    <property type="entry name" value="NPHP3_N"/>
    <property type="match status" value="1"/>
</dbReference>
<dbReference type="Proteomes" id="UP000663853">
    <property type="component" value="Unassembled WGS sequence"/>
</dbReference>
<feature type="domain" description="Nephrocystin 3-like N-terminal" evidence="5">
    <location>
        <begin position="363"/>
        <end position="527"/>
    </location>
</feature>